<evidence type="ECO:0008006" key="3">
    <source>
        <dbReference type="Google" id="ProtNLM"/>
    </source>
</evidence>
<dbReference type="InterPro" id="IPR029044">
    <property type="entry name" value="Nucleotide-diphossugar_trans"/>
</dbReference>
<accession>A0A7W8G9X9</accession>
<comment type="caution">
    <text evidence="1">The sequence shown here is derived from an EMBL/GenBank/DDBJ whole genome shotgun (WGS) entry which is preliminary data.</text>
</comment>
<reference evidence="1 2" key="1">
    <citation type="submission" date="2020-08" db="EMBL/GenBank/DDBJ databases">
        <title>Genomic Encyclopedia of Type Strains, Phase IV (KMG-IV): sequencing the most valuable type-strain genomes for metagenomic binning, comparative biology and taxonomic classification.</title>
        <authorList>
            <person name="Goeker M."/>
        </authorList>
    </citation>
    <scope>NUCLEOTIDE SEQUENCE [LARGE SCALE GENOMIC DNA]</scope>
    <source>
        <strain evidence="1 2">DSM 103462</strain>
    </source>
</reference>
<evidence type="ECO:0000313" key="2">
    <source>
        <dbReference type="Proteomes" id="UP000518887"/>
    </source>
</evidence>
<keyword evidence="2" id="KW-1185">Reference proteome</keyword>
<name>A0A7W8G9X9_9SPIR</name>
<organism evidence="1 2">
    <name type="scientific">Treponema ruminis</name>
    <dbReference type="NCBI Taxonomy" id="744515"/>
    <lineage>
        <taxon>Bacteria</taxon>
        <taxon>Pseudomonadati</taxon>
        <taxon>Spirochaetota</taxon>
        <taxon>Spirochaetia</taxon>
        <taxon>Spirochaetales</taxon>
        <taxon>Treponemataceae</taxon>
        <taxon>Treponema</taxon>
    </lineage>
</organism>
<dbReference type="Gene3D" id="3.90.550.10">
    <property type="entry name" value="Spore Coat Polysaccharide Biosynthesis Protein SpsA, Chain A"/>
    <property type="match status" value="1"/>
</dbReference>
<dbReference type="EMBL" id="JACHFQ010000006">
    <property type="protein sequence ID" value="MBB5226584.1"/>
    <property type="molecule type" value="Genomic_DNA"/>
</dbReference>
<dbReference type="AlphaFoldDB" id="A0A7W8G9X9"/>
<dbReference type="CDD" id="cd00761">
    <property type="entry name" value="Glyco_tranf_GTA_type"/>
    <property type="match status" value="1"/>
</dbReference>
<dbReference type="RefSeq" id="WP_184659995.1">
    <property type="nucleotide sequence ID" value="NZ_CP031518.1"/>
</dbReference>
<proteinExistence type="predicted"/>
<sequence length="295" mass="35254">MLEESITFCLLARNCYNNLSKNLEKIEYIRNYFLNSYVIVIENDSKDGTKDLLIDWQKNHKNYFIDCKDYNQSTFPVGQTKKSNAGASKYRIEKMAFFRNKYLEIIRKKNIHTDYITIFDSDLDDFAYKNFVSVIKNAPKDWSCIFANGCFYSSFLKYRKLLKPYDIFAYIPYNAEHDELTYKEMFINIDELERQLKKESYVRCTSAFGGIGIYHYDNIINTLYTTKNNERSSTLEVICEHISVNEYCKKFGVNYIAKDLYALYQRRRFLSPFMLFTNKQIVKLYEMIKRKSYPE</sequence>
<gene>
    <name evidence="1" type="ORF">HNP76_001965</name>
</gene>
<evidence type="ECO:0000313" key="1">
    <source>
        <dbReference type="EMBL" id="MBB5226584.1"/>
    </source>
</evidence>
<protein>
    <recommendedName>
        <fullName evidence="3">Glycosyltransferase 2-like domain-containing protein</fullName>
    </recommendedName>
</protein>
<dbReference type="Proteomes" id="UP000518887">
    <property type="component" value="Unassembled WGS sequence"/>
</dbReference>